<dbReference type="PANTHER" id="PTHR36933">
    <property type="entry name" value="SLL0788 PROTEIN"/>
    <property type="match status" value="1"/>
</dbReference>
<reference evidence="4 5" key="1">
    <citation type="submission" date="2018-06" db="EMBL/GenBank/DDBJ databases">
        <title>Genomic Encyclopedia of Type Strains, Phase IV (KMG-IV): sequencing the most valuable type-strain genomes for metagenomic binning, comparative biology and taxonomic classification.</title>
        <authorList>
            <person name="Goeker M."/>
        </authorList>
    </citation>
    <scope>NUCLEOTIDE SEQUENCE [LARGE SCALE GENOMIC DNA]</scope>
    <source>
        <strain evidence="4 5">DSM 45521</strain>
    </source>
</reference>
<keyword evidence="2" id="KW-0732">Signal</keyword>
<evidence type="ECO:0000313" key="4">
    <source>
        <dbReference type="EMBL" id="PYE19221.1"/>
    </source>
</evidence>
<dbReference type="Gene3D" id="1.20.1260.10">
    <property type="match status" value="1"/>
</dbReference>
<evidence type="ECO:0000259" key="3">
    <source>
        <dbReference type="Pfam" id="PF03713"/>
    </source>
</evidence>
<feature type="domain" description="DUF305" evidence="3">
    <location>
        <begin position="64"/>
        <end position="214"/>
    </location>
</feature>
<gene>
    <name evidence="4" type="ORF">DFR67_103132</name>
</gene>
<feature type="region of interest" description="Disordered" evidence="1">
    <location>
        <begin position="122"/>
        <end position="142"/>
    </location>
</feature>
<feature type="chain" id="PRO_5016344938" evidence="2">
    <location>
        <begin position="18"/>
        <end position="217"/>
    </location>
</feature>
<dbReference type="EMBL" id="QJSP01000003">
    <property type="protein sequence ID" value="PYE19221.1"/>
    <property type="molecule type" value="Genomic_DNA"/>
</dbReference>
<keyword evidence="5" id="KW-1185">Reference proteome</keyword>
<organism evidence="4 5">
    <name type="scientific">Williamsia limnetica</name>
    <dbReference type="NCBI Taxonomy" id="882452"/>
    <lineage>
        <taxon>Bacteria</taxon>
        <taxon>Bacillati</taxon>
        <taxon>Actinomycetota</taxon>
        <taxon>Actinomycetes</taxon>
        <taxon>Mycobacteriales</taxon>
        <taxon>Nocardiaceae</taxon>
        <taxon>Williamsia</taxon>
    </lineage>
</organism>
<evidence type="ECO:0000256" key="2">
    <source>
        <dbReference type="SAM" id="SignalP"/>
    </source>
</evidence>
<evidence type="ECO:0000256" key="1">
    <source>
        <dbReference type="SAM" id="MobiDB-lite"/>
    </source>
</evidence>
<dbReference type="PROSITE" id="PS51257">
    <property type="entry name" value="PROKAR_LIPOPROTEIN"/>
    <property type="match status" value="1"/>
</dbReference>
<name>A0A318RNQ6_WILLI</name>
<dbReference type="AlphaFoldDB" id="A0A318RNQ6"/>
<feature type="compositionally biased region" description="Low complexity" evidence="1">
    <location>
        <begin position="44"/>
        <end position="55"/>
    </location>
</feature>
<dbReference type="InterPro" id="IPR012347">
    <property type="entry name" value="Ferritin-like"/>
</dbReference>
<feature type="region of interest" description="Disordered" evidence="1">
    <location>
        <begin position="33"/>
        <end position="56"/>
    </location>
</feature>
<proteinExistence type="predicted"/>
<sequence length="217" mass="22899">MRMSYSTRVRLAVPALAATALIVVSGCSDDGGHDMDSMTSHSMPDSATAAPSTADDSAEFNDADVAFASDMYPHHAQAVEMARLVTGRSSNPDIVSLAGAIAAAQAPEMDQLSRWLQAWGQPTPTSAPPADMTGTDHGGHGMSAMMSDQDMADLTSKTGTEFDQAWVAMMIEHHAGAIDMARTELAKGTNPDAKAMAENIIRTQQSEITAMRALQTK</sequence>
<protein>
    <submittedName>
        <fullName evidence="4">Uncharacterized protein (DUF305 family)</fullName>
    </submittedName>
</protein>
<dbReference type="PANTHER" id="PTHR36933:SF1">
    <property type="entry name" value="SLL0788 PROTEIN"/>
    <property type="match status" value="1"/>
</dbReference>
<feature type="signal peptide" evidence="2">
    <location>
        <begin position="1"/>
        <end position="17"/>
    </location>
</feature>
<evidence type="ECO:0000313" key="5">
    <source>
        <dbReference type="Proteomes" id="UP000247591"/>
    </source>
</evidence>
<dbReference type="InterPro" id="IPR005183">
    <property type="entry name" value="DUF305_CopM-like"/>
</dbReference>
<dbReference type="RefSeq" id="WP_245937748.1">
    <property type="nucleotide sequence ID" value="NZ_QJSP01000003.1"/>
</dbReference>
<accession>A0A318RNQ6</accession>
<dbReference type="Proteomes" id="UP000247591">
    <property type="component" value="Unassembled WGS sequence"/>
</dbReference>
<dbReference type="Pfam" id="PF03713">
    <property type="entry name" value="DUF305"/>
    <property type="match status" value="1"/>
</dbReference>
<comment type="caution">
    <text evidence="4">The sequence shown here is derived from an EMBL/GenBank/DDBJ whole genome shotgun (WGS) entry which is preliminary data.</text>
</comment>